<dbReference type="Pfam" id="PF07690">
    <property type="entry name" value="MFS_1"/>
    <property type="match status" value="1"/>
</dbReference>
<dbReference type="InterPro" id="IPR036259">
    <property type="entry name" value="MFS_trans_sf"/>
</dbReference>
<dbReference type="SUPFAM" id="SSF103473">
    <property type="entry name" value="MFS general substrate transporter"/>
    <property type="match status" value="1"/>
</dbReference>
<dbReference type="GO" id="GO:0016020">
    <property type="term" value="C:membrane"/>
    <property type="evidence" value="ECO:0007669"/>
    <property type="project" value="TreeGrafter"/>
</dbReference>
<comment type="caution">
    <text evidence="8">The sequence shown here is derived from an EMBL/GenBank/DDBJ whole genome shotgun (WGS) entry which is preliminary data.</text>
</comment>
<name>A0A7W8IF24_9BACT</name>
<evidence type="ECO:0000256" key="2">
    <source>
        <dbReference type="ARBA" id="ARBA00008335"/>
    </source>
</evidence>
<feature type="transmembrane region" description="Helical" evidence="7">
    <location>
        <begin position="72"/>
        <end position="91"/>
    </location>
</feature>
<feature type="transmembrane region" description="Helical" evidence="7">
    <location>
        <begin position="97"/>
        <end position="117"/>
    </location>
</feature>
<accession>A0A7W8IF24</accession>
<evidence type="ECO:0000256" key="3">
    <source>
        <dbReference type="ARBA" id="ARBA00022448"/>
    </source>
</evidence>
<feature type="transmembrane region" description="Helical" evidence="7">
    <location>
        <begin position="205"/>
        <end position="227"/>
    </location>
</feature>
<dbReference type="EMBL" id="JACHDY010000001">
    <property type="protein sequence ID" value="MBB5316014.1"/>
    <property type="molecule type" value="Genomic_DNA"/>
</dbReference>
<dbReference type="PANTHER" id="PTHR23514:SF3">
    <property type="entry name" value="BYPASS OF STOP CODON PROTEIN 6"/>
    <property type="match status" value="1"/>
</dbReference>
<comment type="similarity">
    <text evidence="2">Belongs to the major facilitator superfamily.</text>
</comment>
<dbReference type="Proteomes" id="UP000568106">
    <property type="component" value="Unassembled WGS sequence"/>
</dbReference>
<dbReference type="GO" id="GO:0022857">
    <property type="term" value="F:transmembrane transporter activity"/>
    <property type="evidence" value="ECO:0007669"/>
    <property type="project" value="InterPro"/>
</dbReference>
<feature type="transmembrane region" description="Helical" evidence="7">
    <location>
        <begin position="330"/>
        <end position="350"/>
    </location>
</feature>
<feature type="transmembrane region" description="Helical" evidence="7">
    <location>
        <begin position="12"/>
        <end position="36"/>
    </location>
</feature>
<dbReference type="GO" id="GO:0012505">
    <property type="term" value="C:endomembrane system"/>
    <property type="evidence" value="ECO:0007669"/>
    <property type="project" value="UniProtKB-SubCell"/>
</dbReference>
<keyword evidence="9" id="KW-1185">Reference proteome</keyword>
<feature type="transmembrane region" description="Helical" evidence="7">
    <location>
        <begin position="296"/>
        <end position="318"/>
    </location>
</feature>
<evidence type="ECO:0000313" key="9">
    <source>
        <dbReference type="Proteomes" id="UP000568106"/>
    </source>
</evidence>
<organism evidence="8 9">
    <name type="scientific">Tunturiibacter empetritectus</name>
    <dbReference type="NCBI Taxonomy" id="3069691"/>
    <lineage>
        <taxon>Bacteria</taxon>
        <taxon>Pseudomonadati</taxon>
        <taxon>Acidobacteriota</taxon>
        <taxon>Terriglobia</taxon>
        <taxon>Terriglobales</taxon>
        <taxon>Acidobacteriaceae</taxon>
        <taxon>Tunturiibacter</taxon>
    </lineage>
</organism>
<keyword evidence="3" id="KW-0813">Transport</keyword>
<gene>
    <name evidence="8" type="ORF">HDF09_000664</name>
</gene>
<dbReference type="Gene3D" id="1.20.1250.20">
    <property type="entry name" value="MFS general substrate transporter like domains"/>
    <property type="match status" value="2"/>
</dbReference>
<sequence length="385" mass="40041">MERSKKEAPSPGLMHFGLMLAGLGTALLGPILPLLAKQWEMVDSQSGLMMMAKFCGAFLGGVTVSQRLRWSLLAGLVAGTVGFGGFAMSPSMGLGCIGLFVGGFGLGQIITSINILAGRRFTAHRGSALSLLNFSFSLGAMLSALLAAWLLPHFALRGVLEGFAGLFAIGLLALWIQTRGEVSGAESFDAAPLQTGPQTGLSGRVYLYFAGLLVLYGGLETCLSGWLTTFALRYGDKTLAVSEYTTLLLWMALTFGRLGASAVMLHVGEKTAQRWSLALAAGFTAALAMAHSAETIAIFAVLLGLSLAPFFPATFALLMAERPTARQAGIVVAVSGLGAAALPWMMGVISTRTGSLQLALALPFAAALGLLAMSLFAPRALAVTD</sequence>
<feature type="transmembrane region" description="Helical" evidence="7">
    <location>
        <begin position="156"/>
        <end position="176"/>
    </location>
</feature>
<feature type="transmembrane region" description="Helical" evidence="7">
    <location>
        <begin position="247"/>
        <end position="267"/>
    </location>
</feature>
<comment type="subcellular location">
    <subcellularLocation>
        <location evidence="1">Endomembrane system</location>
        <topology evidence="1">Multi-pass membrane protein</topology>
    </subcellularLocation>
</comment>
<feature type="transmembrane region" description="Helical" evidence="7">
    <location>
        <begin position="48"/>
        <end position="65"/>
    </location>
</feature>
<evidence type="ECO:0000256" key="5">
    <source>
        <dbReference type="ARBA" id="ARBA00022989"/>
    </source>
</evidence>
<proteinExistence type="inferred from homology"/>
<feature type="transmembrane region" description="Helical" evidence="7">
    <location>
        <begin position="129"/>
        <end position="150"/>
    </location>
</feature>
<keyword evidence="4 7" id="KW-0812">Transmembrane</keyword>
<evidence type="ECO:0000256" key="4">
    <source>
        <dbReference type="ARBA" id="ARBA00022692"/>
    </source>
</evidence>
<dbReference type="InterPro" id="IPR011701">
    <property type="entry name" value="MFS"/>
</dbReference>
<feature type="transmembrane region" description="Helical" evidence="7">
    <location>
        <begin position="274"/>
        <end position="290"/>
    </location>
</feature>
<evidence type="ECO:0000256" key="1">
    <source>
        <dbReference type="ARBA" id="ARBA00004127"/>
    </source>
</evidence>
<dbReference type="InterPro" id="IPR051788">
    <property type="entry name" value="MFS_Transporter"/>
</dbReference>
<feature type="transmembrane region" description="Helical" evidence="7">
    <location>
        <begin position="356"/>
        <end position="377"/>
    </location>
</feature>
<evidence type="ECO:0000256" key="7">
    <source>
        <dbReference type="SAM" id="Phobius"/>
    </source>
</evidence>
<evidence type="ECO:0000313" key="8">
    <source>
        <dbReference type="EMBL" id="MBB5316014.1"/>
    </source>
</evidence>
<dbReference type="PANTHER" id="PTHR23514">
    <property type="entry name" value="BYPASS OF STOP CODON PROTEIN 6"/>
    <property type="match status" value="1"/>
</dbReference>
<evidence type="ECO:0000256" key="6">
    <source>
        <dbReference type="ARBA" id="ARBA00023136"/>
    </source>
</evidence>
<reference evidence="8" key="1">
    <citation type="submission" date="2020-08" db="EMBL/GenBank/DDBJ databases">
        <title>Genomic Encyclopedia of Type Strains, Phase IV (KMG-V): Genome sequencing to study the core and pangenomes of soil and plant-associated prokaryotes.</title>
        <authorList>
            <person name="Whitman W."/>
        </authorList>
    </citation>
    <scope>NUCLEOTIDE SEQUENCE [LARGE SCALE GENOMIC DNA]</scope>
    <source>
        <strain evidence="8">M8UP27</strain>
    </source>
</reference>
<dbReference type="AlphaFoldDB" id="A0A7W8IF24"/>
<keyword evidence="6 7" id="KW-0472">Membrane</keyword>
<protein>
    <submittedName>
        <fullName evidence="8">Fucose permease</fullName>
    </submittedName>
</protein>
<keyword evidence="5 7" id="KW-1133">Transmembrane helix</keyword>